<dbReference type="GO" id="GO:0004140">
    <property type="term" value="F:dephospho-CoA kinase activity"/>
    <property type="evidence" value="ECO:0007669"/>
    <property type="project" value="InterPro"/>
</dbReference>
<dbReference type="STRING" id="1182545.A0A072P5T6"/>
<dbReference type="Gene3D" id="3.40.50.300">
    <property type="entry name" value="P-loop containing nucleotide triphosphate hydrolases"/>
    <property type="match status" value="1"/>
</dbReference>
<dbReference type="Pfam" id="PF01121">
    <property type="entry name" value="CoaE"/>
    <property type="match status" value="2"/>
</dbReference>
<dbReference type="PANTHER" id="PTHR10695:SF46">
    <property type="entry name" value="BIFUNCTIONAL COENZYME A SYNTHASE-RELATED"/>
    <property type="match status" value="1"/>
</dbReference>
<keyword evidence="4" id="KW-0812">Transmembrane</keyword>
<dbReference type="InterPro" id="IPR001977">
    <property type="entry name" value="Depp_CoAkinase"/>
</dbReference>
<dbReference type="Proteomes" id="UP000027920">
    <property type="component" value="Unassembled WGS sequence"/>
</dbReference>
<keyword evidence="5" id="KW-0808">Transferase</keyword>
<dbReference type="HOGENOM" id="CLU_057180_0_1_1"/>
<evidence type="ECO:0000313" key="6">
    <source>
        <dbReference type="Proteomes" id="UP000027920"/>
    </source>
</evidence>
<dbReference type="CDD" id="cd02022">
    <property type="entry name" value="DPCK"/>
    <property type="match status" value="1"/>
</dbReference>
<dbReference type="HAMAP" id="MF_00376">
    <property type="entry name" value="Dephospho_CoA_kinase"/>
    <property type="match status" value="1"/>
</dbReference>
<evidence type="ECO:0000313" key="5">
    <source>
        <dbReference type="EMBL" id="KEF55459.1"/>
    </source>
</evidence>
<evidence type="ECO:0000256" key="2">
    <source>
        <dbReference type="ARBA" id="ARBA00022840"/>
    </source>
</evidence>
<dbReference type="SUPFAM" id="SSF52540">
    <property type="entry name" value="P-loop containing nucleoside triphosphate hydrolases"/>
    <property type="match status" value="1"/>
</dbReference>
<dbReference type="GO" id="GO:0015937">
    <property type="term" value="P:coenzyme A biosynthetic process"/>
    <property type="evidence" value="ECO:0007669"/>
    <property type="project" value="InterPro"/>
</dbReference>
<dbReference type="InterPro" id="IPR027417">
    <property type="entry name" value="P-loop_NTPase"/>
</dbReference>
<dbReference type="OrthoDB" id="247245at2759"/>
<feature type="transmembrane region" description="Helical" evidence="4">
    <location>
        <begin position="241"/>
        <end position="262"/>
    </location>
</feature>
<dbReference type="GO" id="GO:0005524">
    <property type="term" value="F:ATP binding"/>
    <property type="evidence" value="ECO:0007669"/>
    <property type="project" value="UniProtKB-KW"/>
</dbReference>
<evidence type="ECO:0000256" key="4">
    <source>
        <dbReference type="SAM" id="Phobius"/>
    </source>
</evidence>
<feature type="region of interest" description="Disordered" evidence="3">
    <location>
        <begin position="66"/>
        <end position="90"/>
    </location>
</feature>
<reference evidence="5 6" key="1">
    <citation type="submission" date="2013-03" db="EMBL/GenBank/DDBJ databases">
        <title>The Genome Sequence of Exophiala aquamarina CBS 119918.</title>
        <authorList>
            <consortium name="The Broad Institute Genomics Platform"/>
            <person name="Cuomo C."/>
            <person name="de Hoog S."/>
            <person name="Gorbushina A."/>
            <person name="Walker B."/>
            <person name="Young S.K."/>
            <person name="Zeng Q."/>
            <person name="Gargeya S."/>
            <person name="Fitzgerald M."/>
            <person name="Haas B."/>
            <person name="Abouelleil A."/>
            <person name="Allen A.W."/>
            <person name="Alvarado L."/>
            <person name="Arachchi H.M."/>
            <person name="Berlin A.M."/>
            <person name="Chapman S.B."/>
            <person name="Gainer-Dewar J."/>
            <person name="Goldberg J."/>
            <person name="Griggs A."/>
            <person name="Gujja S."/>
            <person name="Hansen M."/>
            <person name="Howarth C."/>
            <person name="Imamovic A."/>
            <person name="Ireland A."/>
            <person name="Larimer J."/>
            <person name="McCowan C."/>
            <person name="Murphy C."/>
            <person name="Pearson M."/>
            <person name="Poon T.W."/>
            <person name="Priest M."/>
            <person name="Roberts A."/>
            <person name="Saif S."/>
            <person name="Shea T."/>
            <person name="Sisk P."/>
            <person name="Sykes S."/>
            <person name="Wortman J."/>
            <person name="Nusbaum C."/>
            <person name="Birren B."/>
        </authorList>
    </citation>
    <scope>NUCLEOTIDE SEQUENCE [LARGE SCALE GENOMIC DNA]</scope>
    <source>
        <strain evidence="5 6">CBS 119918</strain>
    </source>
</reference>
<evidence type="ECO:0000256" key="1">
    <source>
        <dbReference type="ARBA" id="ARBA00022741"/>
    </source>
</evidence>
<keyword evidence="6" id="KW-1185">Reference proteome</keyword>
<accession>A0A072P5T6</accession>
<organism evidence="5 6">
    <name type="scientific">Exophiala aquamarina CBS 119918</name>
    <dbReference type="NCBI Taxonomy" id="1182545"/>
    <lineage>
        <taxon>Eukaryota</taxon>
        <taxon>Fungi</taxon>
        <taxon>Dikarya</taxon>
        <taxon>Ascomycota</taxon>
        <taxon>Pezizomycotina</taxon>
        <taxon>Eurotiomycetes</taxon>
        <taxon>Chaetothyriomycetidae</taxon>
        <taxon>Chaetothyriales</taxon>
        <taxon>Herpotrichiellaceae</taxon>
        <taxon>Exophiala</taxon>
    </lineage>
</organism>
<keyword evidence="2" id="KW-0067">ATP-binding</keyword>
<dbReference type="AlphaFoldDB" id="A0A072P5T6"/>
<dbReference type="PANTHER" id="PTHR10695">
    <property type="entry name" value="DEPHOSPHO-COA KINASE-RELATED"/>
    <property type="match status" value="1"/>
</dbReference>
<sequence>MRVIGLTGSIATGKSTCATTLSSPPYALPLIDADLLARKAVEPGTWGYNRIVSTFGPSTPDLLLPASDPQCGEREDGPNGKGRPLNRPALGRRVFGNSEERVRDRKKLNGIVHPAVRFYMVRSVLYYYLLGHWAVLLDIPLMFESGLDIFCSTILVVAVSEPKIQMERLRARDPHLSAEDAENRVKSQVDVREKAARNEARNNGKADAGKGYVLYNDGNKEDLKVQLANVMQKIKSKSPRWWSLLLWLCPPFMVTTAAWEVFRNWCVRRKTVRERGEELAKPKL</sequence>
<comment type="caution">
    <text evidence="5">The sequence shown here is derived from an EMBL/GenBank/DDBJ whole genome shotgun (WGS) entry which is preliminary data.</text>
</comment>
<dbReference type="GeneID" id="25283122"/>
<keyword evidence="1" id="KW-0547">Nucleotide-binding</keyword>
<name>A0A072P5T6_9EURO</name>
<proteinExistence type="inferred from homology"/>
<keyword evidence="4" id="KW-0472">Membrane</keyword>
<dbReference type="PROSITE" id="PS51219">
    <property type="entry name" value="DPCK"/>
    <property type="match status" value="1"/>
</dbReference>
<dbReference type="NCBIfam" id="TIGR00152">
    <property type="entry name" value="dephospho-CoA kinase"/>
    <property type="match status" value="1"/>
</dbReference>
<dbReference type="RefSeq" id="XP_013258049.1">
    <property type="nucleotide sequence ID" value="XM_013402595.1"/>
</dbReference>
<dbReference type="EMBL" id="AMGV01000007">
    <property type="protein sequence ID" value="KEF55459.1"/>
    <property type="molecule type" value="Genomic_DNA"/>
</dbReference>
<evidence type="ECO:0000256" key="3">
    <source>
        <dbReference type="SAM" id="MobiDB-lite"/>
    </source>
</evidence>
<protein>
    <submittedName>
        <fullName evidence="5">Dephospho-CoA kinase</fullName>
    </submittedName>
</protein>
<dbReference type="VEuPathDB" id="FungiDB:A1O9_08209"/>
<keyword evidence="4" id="KW-1133">Transmembrane helix</keyword>
<dbReference type="FunFam" id="3.40.50.300:FF:001227">
    <property type="entry name" value="Dephospho-CoA kinase CAB5"/>
    <property type="match status" value="1"/>
</dbReference>
<keyword evidence="5" id="KW-0418">Kinase</keyword>
<gene>
    <name evidence="5" type="ORF">A1O9_08209</name>
</gene>